<sequence>MPRLKTAKKGQALERFLSEARAEGQSRRPWRYRVKPRNVKKLTNQEKLARKQRRSDEKSLYTEKILAVQAMIFDEATKIREECGKYTVKQIVDDIYQTHRLKIRAKRSGMWNAFTSLEMAKINEGKQNLFRYYSFFIESISRYKERLSNHITEIAKKWATMNEEERMEATKDHIDVLEENRVNREIGHHNTSLAAFHDSRLTLDGCEEALMRLAMCTGNESILITVRSDLSHFNAPRIVVSSNRVVEFFSLAFKMGPDELGKRMEGYMLSGIEGVVTSYAQQLQNEKAKLAQLILDKLQQCAGKTKVSRMLYTNFGERITAPFGIILKNWPPGIKFVCPSSLTTGADVRLLTASFQNDNTHFYKMTASEYAEWSRNPNRFHEAERQTQVVEEQPRSENDPTSDAANATPTSQSIVPSESVTADTSAPSDSTATSSTTATFVNSFAVRAEDGTGVAYVQKKRKKCSDANKPRGPRKKRAVAADVTNTSSA</sequence>
<dbReference type="AlphaFoldDB" id="A0AA38NVB0"/>
<comment type="caution">
    <text evidence="2">The sequence shown here is derived from an EMBL/GenBank/DDBJ whole genome shotgun (WGS) entry which is preliminary data.</text>
</comment>
<proteinExistence type="predicted"/>
<evidence type="ECO:0000313" key="2">
    <source>
        <dbReference type="EMBL" id="KAJ3831296.1"/>
    </source>
</evidence>
<reference evidence="2" key="1">
    <citation type="submission" date="2022-08" db="EMBL/GenBank/DDBJ databases">
        <authorList>
            <consortium name="DOE Joint Genome Institute"/>
            <person name="Min B."/>
            <person name="Riley R."/>
            <person name="Sierra-Patev S."/>
            <person name="Naranjo-Ortiz M."/>
            <person name="Looney B."/>
            <person name="Konkel Z."/>
            <person name="Slot J.C."/>
            <person name="Sakamoto Y."/>
            <person name="Steenwyk J.L."/>
            <person name="Rokas A."/>
            <person name="Carro J."/>
            <person name="Camarero S."/>
            <person name="Ferreira P."/>
            <person name="Molpeceres G."/>
            <person name="Ruiz-Duenas F.J."/>
            <person name="Serrano A."/>
            <person name="Henrissat B."/>
            <person name="Drula E."/>
            <person name="Hughes K.W."/>
            <person name="Mata J.L."/>
            <person name="Ishikawa N.K."/>
            <person name="Vargas-Isla R."/>
            <person name="Ushijima S."/>
            <person name="Smith C.A."/>
            <person name="Ahrendt S."/>
            <person name="Andreopoulos W."/>
            <person name="He G."/>
            <person name="Labutti K."/>
            <person name="Lipzen A."/>
            <person name="Ng V."/>
            <person name="Sandor L."/>
            <person name="Barry K."/>
            <person name="Martinez A.T."/>
            <person name="Xiao Y."/>
            <person name="Gibbons J.G."/>
            <person name="Terashima K."/>
            <person name="Hibbett D.S."/>
            <person name="Grigoriev I.V."/>
        </authorList>
    </citation>
    <scope>NUCLEOTIDE SEQUENCE</scope>
    <source>
        <strain evidence="2">TFB9207</strain>
    </source>
</reference>
<evidence type="ECO:0000313" key="3">
    <source>
        <dbReference type="Proteomes" id="UP001163846"/>
    </source>
</evidence>
<accession>A0AA38NVB0</accession>
<gene>
    <name evidence="2" type="ORF">F5878DRAFT_549720</name>
</gene>
<evidence type="ECO:0000256" key="1">
    <source>
        <dbReference type="SAM" id="MobiDB-lite"/>
    </source>
</evidence>
<feature type="region of interest" description="Disordered" evidence="1">
    <location>
        <begin position="457"/>
        <end position="489"/>
    </location>
</feature>
<feature type="compositionally biased region" description="Polar residues" evidence="1">
    <location>
        <begin position="399"/>
        <end position="418"/>
    </location>
</feature>
<feature type="region of interest" description="Disordered" evidence="1">
    <location>
        <begin position="383"/>
        <end position="435"/>
    </location>
</feature>
<feature type="compositionally biased region" description="Low complexity" evidence="1">
    <location>
        <begin position="419"/>
        <end position="435"/>
    </location>
</feature>
<protein>
    <submittedName>
        <fullName evidence="2">Uncharacterized protein</fullName>
    </submittedName>
</protein>
<name>A0AA38NVB0_9AGAR</name>
<dbReference type="Proteomes" id="UP001163846">
    <property type="component" value="Unassembled WGS sequence"/>
</dbReference>
<organism evidence="2 3">
    <name type="scientific">Lentinula raphanica</name>
    <dbReference type="NCBI Taxonomy" id="153919"/>
    <lineage>
        <taxon>Eukaryota</taxon>
        <taxon>Fungi</taxon>
        <taxon>Dikarya</taxon>
        <taxon>Basidiomycota</taxon>
        <taxon>Agaricomycotina</taxon>
        <taxon>Agaricomycetes</taxon>
        <taxon>Agaricomycetidae</taxon>
        <taxon>Agaricales</taxon>
        <taxon>Marasmiineae</taxon>
        <taxon>Omphalotaceae</taxon>
        <taxon>Lentinula</taxon>
    </lineage>
</organism>
<keyword evidence="3" id="KW-1185">Reference proteome</keyword>
<dbReference type="EMBL" id="MU807602">
    <property type="protein sequence ID" value="KAJ3831296.1"/>
    <property type="molecule type" value="Genomic_DNA"/>
</dbReference>